<reference evidence="4 5" key="1">
    <citation type="submission" date="2013-08" db="EMBL/GenBank/DDBJ databases">
        <title>Genome sequencing of Cellulomonas bogoriensis 69B4.</title>
        <authorList>
            <person name="Chen F."/>
            <person name="Li Y."/>
            <person name="Wang G."/>
        </authorList>
    </citation>
    <scope>NUCLEOTIDE SEQUENCE [LARGE SCALE GENOMIC DNA]</scope>
    <source>
        <strain evidence="4 5">69B4</strain>
    </source>
</reference>
<feature type="signal peptide" evidence="2">
    <location>
        <begin position="1"/>
        <end position="22"/>
    </location>
</feature>
<feature type="chain" id="PRO_5039660045" description="AMIN-like domain-containing protein" evidence="2">
    <location>
        <begin position="23"/>
        <end position="217"/>
    </location>
</feature>
<gene>
    <name evidence="4" type="ORF">N869_10085</name>
</gene>
<name>A0A0A0BMR0_9CELL</name>
<evidence type="ECO:0000313" key="5">
    <source>
        <dbReference type="Proteomes" id="UP000054314"/>
    </source>
</evidence>
<keyword evidence="2" id="KW-0732">Signal</keyword>
<evidence type="ECO:0000256" key="2">
    <source>
        <dbReference type="SAM" id="SignalP"/>
    </source>
</evidence>
<accession>A0A0A0BMR0</accession>
<feature type="compositionally biased region" description="Acidic residues" evidence="1">
    <location>
        <begin position="47"/>
        <end position="66"/>
    </location>
</feature>
<feature type="compositionally biased region" description="Low complexity" evidence="1">
    <location>
        <begin position="30"/>
        <end position="46"/>
    </location>
</feature>
<evidence type="ECO:0000313" key="4">
    <source>
        <dbReference type="EMBL" id="KGM08354.1"/>
    </source>
</evidence>
<evidence type="ECO:0000259" key="3">
    <source>
        <dbReference type="Pfam" id="PF24837"/>
    </source>
</evidence>
<feature type="region of interest" description="Disordered" evidence="1">
    <location>
        <begin position="15"/>
        <end position="94"/>
    </location>
</feature>
<protein>
    <recommendedName>
        <fullName evidence="3">AMIN-like domain-containing protein</fullName>
    </recommendedName>
</protein>
<proteinExistence type="predicted"/>
<dbReference type="OrthoDB" id="3393679at2"/>
<sequence length="217" mass="23788">MRRTTAAATAALLLTATACGTADDTEPTDPTDTVTETETVEPTPTETETETVEPTPPEDDQDDPDERDGPEPDFRTGDEPRTQDPDGQRLSPVDVRFAHRDGFDRVVMDLVGDGDPGWFVEYGEPLHQGSGNEVEIDGEAFLRVSVTGVQYPTEEGAEEYGGSDRITPDPAGVVREIVVGTIFEGHQEMFIGLDAEHPYRVFRLQDPPRVVVDVQYP</sequence>
<dbReference type="InterPro" id="IPR056303">
    <property type="entry name" value="AMIN-like"/>
</dbReference>
<keyword evidence="5" id="KW-1185">Reference proteome</keyword>
<evidence type="ECO:0000256" key="1">
    <source>
        <dbReference type="SAM" id="MobiDB-lite"/>
    </source>
</evidence>
<feature type="compositionally biased region" description="Basic and acidic residues" evidence="1">
    <location>
        <begin position="67"/>
        <end position="87"/>
    </location>
</feature>
<organism evidence="4 5">
    <name type="scientific">Cellulomonas bogoriensis 69B4 = DSM 16987</name>
    <dbReference type="NCBI Taxonomy" id="1386082"/>
    <lineage>
        <taxon>Bacteria</taxon>
        <taxon>Bacillati</taxon>
        <taxon>Actinomycetota</taxon>
        <taxon>Actinomycetes</taxon>
        <taxon>Micrococcales</taxon>
        <taxon>Cellulomonadaceae</taxon>
        <taxon>Cellulomonas</taxon>
    </lineage>
</organism>
<dbReference type="PROSITE" id="PS51257">
    <property type="entry name" value="PROKAR_LIPOPROTEIN"/>
    <property type="match status" value="1"/>
</dbReference>
<feature type="domain" description="AMIN-like" evidence="3">
    <location>
        <begin position="92"/>
        <end position="215"/>
    </location>
</feature>
<dbReference type="AlphaFoldDB" id="A0A0A0BMR0"/>
<dbReference type="Pfam" id="PF24837">
    <property type="entry name" value="AMIN-like"/>
    <property type="match status" value="1"/>
</dbReference>
<dbReference type="EMBL" id="AXCZ01000388">
    <property type="protein sequence ID" value="KGM08354.1"/>
    <property type="molecule type" value="Genomic_DNA"/>
</dbReference>
<dbReference type="Proteomes" id="UP000054314">
    <property type="component" value="Unassembled WGS sequence"/>
</dbReference>
<comment type="caution">
    <text evidence="4">The sequence shown here is derived from an EMBL/GenBank/DDBJ whole genome shotgun (WGS) entry which is preliminary data.</text>
</comment>